<proteinExistence type="predicted"/>
<accession>A0A7T7BPN6</accession>
<dbReference type="Proteomes" id="UP000595662">
    <property type="component" value="Chromosome 6"/>
</dbReference>
<organism evidence="1 2">
    <name type="scientific">Penicillium digitatum</name>
    <name type="common">Green mold</name>
    <dbReference type="NCBI Taxonomy" id="36651"/>
    <lineage>
        <taxon>Eukaryota</taxon>
        <taxon>Fungi</taxon>
        <taxon>Dikarya</taxon>
        <taxon>Ascomycota</taxon>
        <taxon>Pezizomycotina</taxon>
        <taxon>Eurotiomycetes</taxon>
        <taxon>Eurotiomycetidae</taxon>
        <taxon>Eurotiales</taxon>
        <taxon>Aspergillaceae</taxon>
        <taxon>Penicillium</taxon>
    </lineage>
</organism>
<protein>
    <submittedName>
        <fullName evidence="1">Uncharacterized protein</fullName>
    </submittedName>
</protein>
<dbReference type="AlphaFoldDB" id="A0A7T7BPN6"/>
<evidence type="ECO:0000313" key="1">
    <source>
        <dbReference type="EMBL" id="QQK47506.1"/>
    </source>
</evidence>
<gene>
    <name evidence="1" type="ORF">Pdw03_5141</name>
</gene>
<dbReference type="RefSeq" id="XP_065957902.1">
    <property type="nucleotide sequence ID" value="XM_066100962.1"/>
</dbReference>
<dbReference type="EMBL" id="CP060779">
    <property type="protein sequence ID" value="QQK47506.1"/>
    <property type="molecule type" value="Genomic_DNA"/>
</dbReference>
<sequence length="80" mass="9184">MPSLNDSEQHERMLAVLRHQIRDLRSNPDNRSLLIARLDSISRLARICAQFATEARFTQLYTLDRMILKCSLSPRSIDGG</sequence>
<name>A0A7T7BPN6_PENDI</name>
<dbReference type="GeneID" id="90952697"/>
<reference evidence="1 2" key="1">
    <citation type="submission" date="2020-08" db="EMBL/GenBank/DDBJ databases">
        <title>The completed genome sequence of the pathogenic ascomycete fungus Penicillium digitatum.</title>
        <authorList>
            <person name="Wang M."/>
        </authorList>
    </citation>
    <scope>NUCLEOTIDE SEQUENCE [LARGE SCALE GENOMIC DNA]</scope>
    <source>
        <strain evidence="1 2">PdW03</strain>
    </source>
</reference>
<evidence type="ECO:0000313" key="2">
    <source>
        <dbReference type="Proteomes" id="UP000595662"/>
    </source>
</evidence>